<name>A0A1I4AKW9_9PSEU</name>
<protein>
    <submittedName>
        <fullName evidence="2">Uncharacterized protein</fullName>
    </submittedName>
</protein>
<feature type="transmembrane region" description="Helical" evidence="1">
    <location>
        <begin position="49"/>
        <end position="72"/>
    </location>
</feature>
<evidence type="ECO:0000256" key="1">
    <source>
        <dbReference type="SAM" id="Phobius"/>
    </source>
</evidence>
<dbReference type="AlphaFoldDB" id="A0A1I4AKW9"/>
<dbReference type="STRING" id="115433.SAMN05421835_12465"/>
<dbReference type="EMBL" id="FORP01000024">
    <property type="protein sequence ID" value="SFK56913.1"/>
    <property type="molecule type" value="Genomic_DNA"/>
</dbReference>
<feature type="transmembrane region" description="Helical" evidence="1">
    <location>
        <begin position="6"/>
        <end position="28"/>
    </location>
</feature>
<dbReference type="RefSeq" id="WP_091514239.1">
    <property type="nucleotide sequence ID" value="NZ_CBDQZW010000024.1"/>
</dbReference>
<keyword evidence="1" id="KW-1133">Transmembrane helix</keyword>
<organism evidence="2 3">
    <name type="scientific">Amycolatopsis sacchari</name>
    <dbReference type="NCBI Taxonomy" id="115433"/>
    <lineage>
        <taxon>Bacteria</taxon>
        <taxon>Bacillati</taxon>
        <taxon>Actinomycetota</taxon>
        <taxon>Actinomycetes</taxon>
        <taxon>Pseudonocardiales</taxon>
        <taxon>Pseudonocardiaceae</taxon>
        <taxon>Amycolatopsis</taxon>
    </lineage>
</organism>
<keyword evidence="1" id="KW-0812">Transmembrane</keyword>
<dbReference type="Proteomes" id="UP000199025">
    <property type="component" value="Unassembled WGS sequence"/>
</dbReference>
<proteinExistence type="predicted"/>
<evidence type="ECO:0000313" key="3">
    <source>
        <dbReference type="Proteomes" id="UP000199025"/>
    </source>
</evidence>
<gene>
    <name evidence="2" type="ORF">SAMN05421835_12465</name>
</gene>
<sequence>MSAGDVLTLLTAVCGVALLVVLVVRTVLKEIAVGRRSTDSASARTSRIRTLDFVAVGLTVFTVAGAIARIVVGLTG</sequence>
<accession>A0A1I4AKW9</accession>
<reference evidence="2 3" key="1">
    <citation type="submission" date="2016-10" db="EMBL/GenBank/DDBJ databases">
        <authorList>
            <person name="de Groot N.N."/>
        </authorList>
    </citation>
    <scope>NUCLEOTIDE SEQUENCE [LARGE SCALE GENOMIC DNA]</scope>
    <source>
        <strain evidence="2 3">DSM 44468</strain>
    </source>
</reference>
<evidence type="ECO:0000313" key="2">
    <source>
        <dbReference type="EMBL" id="SFK56913.1"/>
    </source>
</evidence>
<keyword evidence="1" id="KW-0472">Membrane</keyword>
<keyword evidence="3" id="KW-1185">Reference proteome</keyword>